<feature type="transmembrane region" description="Helical" evidence="1">
    <location>
        <begin position="57"/>
        <end position="78"/>
    </location>
</feature>
<organism evidence="2 3">
    <name type="scientific">Strongyloides venezuelensis</name>
    <name type="common">Threadworm</name>
    <dbReference type="NCBI Taxonomy" id="75913"/>
    <lineage>
        <taxon>Eukaryota</taxon>
        <taxon>Metazoa</taxon>
        <taxon>Ecdysozoa</taxon>
        <taxon>Nematoda</taxon>
        <taxon>Chromadorea</taxon>
        <taxon>Rhabditida</taxon>
        <taxon>Tylenchina</taxon>
        <taxon>Panagrolaimomorpha</taxon>
        <taxon>Strongyloidoidea</taxon>
        <taxon>Strongyloididae</taxon>
        <taxon>Strongyloides</taxon>
    </lineage>
</organism>
<keyword evidence="2" id="KW-1185">Reference proteome</keyword>
<proteinExistence type="predicted"/>
<dbReference type="WBParaSite" id="SVE_1855900.1">
    <property type="protein sequence ID" value="SVE_1855900.1"/>
    <property type="gene ID" value="SVE_1855900"/>
</dbReference>
<dbReference type="Proteomes" id="UP000035680">
    <property type="component" value="Unassembled WGS sequence"/>
</dbReference>
<accession>A0A0K0G1G8</accession>
<feature type="transmembrane region" description="Helical" evidence="1">
    <location>
        <begin position="31"/>
        <end position="50"/>
    </location>
</feature>
<keyword evidence="1" id="KW-1133">Transmembrane helix</keyword>
<keyword evidence="1" id="KW-0812">Transmembrane</keyword>
<sequence>MASNSLDEDNRCVGEKKKDYLLQCSSLQSKIFIFLLFLISILVMTVFLWMNYSKLSVSLYGTFLCFMFVICCLFGNWLSQAENGINSVVEIRKNGIFLSTSLPIEEYSGLNSSLYEELCIPTHIHNVNDMTSDYNPILFESDNIDITTTPDSVCSLENYHVANYSLNELVRNNNSSIVLSTLYSDTSLNISYTPNSLPILTQQNSITLSQILVPEDVPTTTTNITNYNNNSIFYISIPQNHNINKESPNDKKCQVTLSIENLPTYEEVTATPSTFNVIQQQ</sequence>
<reference evidence="3" key="2">
    <citation type="submission" date="2015-08" db="UniProtKB">
        <authorList>
            <consortium name="WormBaseParasite"/>
        </authorList>
    </citation>
    <scope>IDENTIFICATION</scope>
</reference>
<dbReference type="AlphaFoldDB" id="A0A0K0G1G8"/>
<reference evidence="2" key="1">
    <citation type="submission" date="2014-07" db="EMBL/GenBank/DDBJ databases">
        <authorList>
            <person name="Martin A.A"/>
            <person name="De Silva N."/>
        </authorList>
    </citation>
    <scope>NUCLEOTIDE SEQUENCE</scope>
</reference>
<keyword evidence="1" id="KW-0472">Membrane</keyword>
<protein>
    <submittedName>
        <fullName evidence="3">Transmembrane protein</fullName>
    </submittedName>
</protein>
<evidence type="ECO:0000313" key="2">
    <source>
        <dbReference type="Proteomes" id="UP000035680"/>
    </source>
</evidence>
<name>A0A0K0G1G8_STRVS</name>
<evidence type="ECO:0000313" key="3">
    <source>
        <dbReference type="WBParaSite" id="SVE_1855900.1"/>
    </source>
</evidence>
<evidence type="ECO:0000256" key="1">
    <source>
        <dbReference type="SAM" id="Phobius"/>
    </source>
</evidence>